<dbReference type="AlphaFoldDB" id="A0AAV1UV58"/>
<name>A0AAV1UV58_9STRA</name>
<feature type="region of interest" description="Disordered" evidence="1">
    <location>
        <begin position="588"/>
        <end position="614"/>
    </location>
</feature>
<reference evidence="2" key="1">
    <citation type="submission" date="2024-01" db="EMBL/GenBank/DDBJ databases">
        <authorList>
            <person name="Webb A."/>
        </authorList>
    </citation>
    <scope>NUCLEOTIDE SEQUENCE</scope>
    <source>
        <strain evidence="2">Pm1</strain>
    </source>
</reference>
<organism evidence="2 3">
    <name type="scientific">Peronospora matthiolae</name>
    <dbReference type="NCBI Taxonomy" id="2874970"/>
    <lineage>
        <taxon>Eukaryota</taxon>
        <taxon>Sar</taxon>
        <taxon>Stramenopiles</taxon>
        <taxon>Oomycota</taxon>
        <taxon>Peronosporomycetes</taxon>
        <taxon>Peronosporales</taxon>
        <taxon>Peronosporaceae</taxon>
        <taxon>Peronospora</taxon>
    </lineage>
</organism>
<evidence type="ECO:0000313" key="3">
    <source>
        <dbReference type="Proteomes" id="UP001162060"/>
    </source>
</evidence>
<sequence length="835" mass="90820">MSLLKQLFEDFLAQSETSLRQFVNRGDQVISVIPFELPPSKQSLSPCFVPLHQGSTFRPVEENVDTQQGQVPMKMKTKRNTMKPIRKQVTDTEKRQTRPKTSRPLVVNCTGRETVEELGMKKLKRTTRSSVKTRSKGVSETVQWANAFSSAGSTSSEARPSVSAQDLTMQDASADTLIAQDGRDDVPTSQAVSSDASTAVALMSQNSLPSQAPLSAKFLSSQAVPAGPSTSQDMSINVSTNQTLPSISSTSEELLAEAPTSRVVPAGALICRAVPAEALTPLDSSAHSLTSQAVMPEAPIRQDVSAVALTSQALSKDFLTSQSAVVAVLTSQDSTAGVSTSCVTSADVLTHQHEPADTLTRMPLSTIVLTSQVLLVKAASNALLSSEAERTENCLLQSDSTEPGVAAMQQRQRDGDDDDDDRDAFTSAIAGDERERTDTVSVSATEPASKRSERVSIDALPLHQDAAGMVTESTTAESAHPDVGTEPTCLCRRLSVADTTNAKPDINTSLDLRSTSEMIRERGATVVTNENECQADLALAKTKSPLGEAVAIEAVLNTLSPAINPTGEASSLDVLPSEAQRCKAVPTVALEGSQGNRKRNGGAETGNERPHKRDKLLVSEEKSLSQLHLAQKLKAIEAKAPWKTVYNNLPVPFDETNHPILAKKLSQFWRKHSRAVWERNFWAPMSRKLNLADFNKRNNRQFSAKTAFESLIVSVYGELGAAFFVKLDKEKPRHPGWWYYGPVVALFALHQIKGAEAMWNYVDSEALKRFPDCKLPVPLTAANSGAIRSRYKGESRSMWMANHYMTMVILREIEELKAEQQVCKQAETSDELEQE</sequence>
<protein>
    <submittedName>
        <fullName evidence="2">Uncharacterized protein</fullName>
    </submittedName>
</protein>
<feature type="compositionally biased region" description="Basic residues" evidence="1">
    <location>
        <begin position="75"/>
        <end position="86"/>
    </location>
</feature>
<evidence type="ECO:0000313" key="2">
    <source>
        <dbReference type="EMBL" id="CAK7937290.1"/>
    </source>
</evidence>
<evidence type="ECO:0000256" key="1">
    <source>
        <dbReference type="SAM" id="MobiDB-lite"/>
    </source>
</evidence>
<accession>A0AAV1UV58</accession>
<feature type="region of interest" description="Disordered" evidence="1">
    <location>
        <begin position="74"/>
        <end position="103"/>
    </location>
</feature>
<comment type="caution">
    <text evidence="2">The sequence shown here is derived from an EMBL/GenBank/DDBJ whole genome shotgun (WGS) entry which is preliminary data.</text>
</comment>
<feature type="region of interest" description="Disordered" evidence="1">
    <location>
        <begin position="395"/>
        <end position="455"/>
    </location>
</feature>
<proteinExistence type="predicted"/>
<dbReference type="EMBL" id="CAKLBY020000227">
    <property type="protein sequence ID" value="CAK7937290.1"/>
    <property type="molecule type" value="Genomic_DNA"/>
</dbReference>
<dbReference type="Proteomes" id="UP001162060">
    <property type="component" value="Unassembled WGS sequence"/>
</dbReference>
<gene>
    <name evidence="2" type="ORF">PM001_LOCUS22440</name>
</gene>